<sequence>LSKDLPRYEGISGEELDAIRQSFCNAGIYQEMGY</sequence>
<evidence type="ECO:0000313" key="1">
    <source>
        <dbReference type="EMBL" id="GAI52934.1"/>
    </source>
</evidence>
<organism evidence="1">
    <name type="scientific">marine sediment metagenome</name>
    <dbReference type="NCBI Taxonomy" id="412755"/>
    <lineage>
        <taxon>unclassified sequences</taxon>
        <taxon>metagenomes</taxon>
        <taxon>ecological metagenomes</taxon>
    </lineage>
</organism>
<name>X1RBH2_9ZZZZ</name>
<comment type="caution">
    <text evidence="1">The sequence shown here is derived from an EMBL/GenBank/DDBJ whole genome shotgun (WGS) entry which is preliminary data.</text>
</comment>
<dbReference type="EMBL" id="BARV01037647">
    <property type="protein sequence ID" value="GAI52934.1"/>
    <property type="molecule type" value="Genomic_DNA"/>
</dbReference>
<protein>
    <submittedName>
        <fullName evidence="1">Uncharacterized protein</fullName>
    </submittedName>
</protein>
<gene>
    <name evidence="1" type="ORF">S06H3_58198</name>
</gene>
<proteinExistence type="predicted"/>
<reference evidence="1" key="1">
    <citation type="journal article" date="2014" name="Front. Microbiol.">
        <title>High frequency of phylogenetically diverse reductive dehalogenase-homologous genes in deep subseafloor sedimentary metagenomes.</title>
        <authorList>
            <person name="Kawai M."/>
            <person name="Futagami T."/>
            <person name="Toyoda A."/>
            <person name="Takaki Y."/>
            <person name="Nishi S."/>
            <person name="Hori S."/>
            <person name="Arai W."/>
            <person name="Tsubouchi T."/>
            <person name="Morono Y."/>
            <person name="Uchiyama I."/>
            <person name="Ito T."/>
            <person name="Fujiyama A."/>
            <person name="Inagaki F."/>
            <person name="Takami H."/>
        </authorList>
    </citation>
    <scope>NUCLEOTIDE SEQUENCE</scope>
    <source>
        <strain evidence="1">Expedition CK06-06</strain>
    </source>
</reference>
<dbReference type="AlphaFoldDB" id="X1RBH2"/>
<feature type="non-terminal residue" evidence="1">
    <location>
        <position position="1"/>
    </location>
</feature>
<accession>X1RBH2</accession>